<protein>
    <submittedName>
        <fullName evidence="1">Uncharacterized protein</fullName>
    </submittedName>
</protein>
<dbReference type="AlphaFoldDB" id="A0A4V3S8Q9"/>
<comment type="caution">
    <text evidence="1">The sequence shown here is derived from an EMBL/GenBank/DDBJ whole genome shotgun (WGS) entry which is preliminary data.</text>
</comment>
<sequence length="163" mass="18143">MYIISGSKVTRARRGAERGSIAGKRNIRGRVKARNALPQNNRRSVSLPTVTRHHALHFVNFHIRHIVRNGIPWRVAPPGPLKLPAEVAAPNPPSIISLSRRGSLTVLYTGLIHSAYEFSTCVASAEAPNCDAVPEHIIAVYEIHHTVISMQMKDKIETTYYSY</sequence>
<reference evidence="1 2" key="1">
    <citation type="journal article" date="2019" name="Philos. Trans. R. Soc. Lond., B, Biol. Sci.">
        <title>Ant behaviour and brain gene expression of defending hosts depend on the ecological success of the intruding social parasite.</title>
        <authorList>
            <person name="Kaur R."/>
            <person name="Stoldt M."/>
            <person name="Jongepier E."/>
            <person name="Feldmeyer B."/>
            <person name="Menzel F."/>
            <person name="Bornberg-Bauer E."/>
            <person name="Foitzik S."/>
        </authorList>
    </citation>
    <scope>NUCLEOTIDE SEQUENCE [LARGE SCALE GENOMIC DNA]</scope>
    <source>
        <tissue evidence="1">Whole body</tissue>
    </source>
</reference>
<accession>A0A4V3S8Q9</accession>
<keyword evidence="2" id="KW-1185">Reference proteome</keyword>
<dbReference type="EMBL" id="QBLH01003218">
    <property type="protein sequence ID" value="TGZ42254.1"/>
    <property type="molecule type" value="Genomic_DNA"/>
</dbReference>
<proteinExistence type="predicted"/>
<name>A0A4V3S8Q9_9HYME</name>
<evidence type="ECO:0000313" key="1">
    <source>
        <dbReference type="EMBL" id="TGZ42254.1"/>
    </source>
</evidence>
<dbReference type="Proteomes" id="UP000310200">
    <property type="component" value="Unassembled WGS sequence"/>
</dbReference>
<organism evidence="1 2">
    <name type="scientific">Temnothorax longispinosus</name>
    <dbReference type="NCBI Taxonomy" id="300112"/>
    <lineage>
        <taxon>Eukaryota</taxon>
        <taxon>Metazoa</taxon>
        <taxon>Ecdysozoa</taxon>
        <taxon>Arthropoda</taxon>
        <taxon>Hexapoda</taxon>
        <taxon>Insecta</taxon>
        <taxon>Pterygota</taxon>
        <taxon>Neoptera</taxon>
        <taxon>Endopterygota</taxon>
        <taxon>Hymenoptera</taxon>
        <taxon>Apocrita</taxon>
        <taxon>Aculeata</taxon>
        <taxon>Formicoidea</taxon>
        <taxon>Formicidae</taxon>
        <taxon>Myrmicinae</taxon>
        <taxon>Temnothorax</taxon>
    </lineage>
</organism>
<gene>
    <name evidence="1" type="ORF">DBV15_07819</name>
</gene>
<evidence type="ECO:0000313" key="2">
    <source>
        <dbReference type="Proteomes" id="UP000310200"/>
    </source>
</evidence>